<dbReference type="HOGENOM" id="CLU_238299_0_0_9"/>
<dbReference type="STRING" id="642492.Clole_0658"/>
<evidence type="ECO:0000313" key="5">
    <source>
        <dbReference type="Proteomes" id="UP000008467"/>
    </source>
</evidence>
<dbReference type="eggNOG" id="COG3210">
    <property type="taxonomic scope" value="Bacteria"/>
</dbReference>
<organism evidence="4 5">
    <name type="scientific">Cellulosilyticum lentocellum (strain ATCC 49066 / DSM 5427 / NCIMB 11756 / RHM5)</name>
    <name type="common">Clostridium lentocellum</name>
    <dbReference type="NCBI Taxonomy" id="642492"/>
    <lineage>
        <taxon>Bacteria</taxon>
        <taxon>Bacillati</taxon>
        <taxon>Bacillota</taxon>
        <taxon>Clostridia</taxon>
        <taxon>Lachnospirales</taxon>
        <taxon>Cellulosilyticaceae</taxon>
        <taxon>Cellulosilyticum</taxon>
    </lineage>
</organism>
<reference evidence="4 5" key="1">
    <citation type="journal article" date="2011" name="J. Bacteriol.">
        <title>Complete genome sequence of the cellulose-degrading bacterium Cellulosilyticum lentocellum.</title>
        <authorList>
            <consortium name="US DOE Joint Genome Institute"/>
            <person name="Miller D.A."/>
            <person name="Suen G."/>
            <person name="Bruce D."/>
            <person name="Copeland A."/>
            <person name="Cheng J.F."/>
            <person name="Detter C."/>
            <person name="Goodwin L.A."/>
            <person name="Han C.S."/>
            <person name="Hauser L.J."/>
            <person name="Land M.L."/>
            <person name="Lapidus A."/>
            <person name="Lucas S."/>
            <person name="Meincke L."/>
            <person name="Pitluck S."/>
            <person name="Tapia R."/>
            <person name="Teshima H."/>
            <person name="Woyke T."/>
            <person name="Fox B.G."/>
            <person name="Angert E.R."/>
            <person name="Currie C.R."/>
        </authorList>
    </citation>
    <scope>NUCLEOTIDE SEQUENCE [LARGE SCALE GENOMIC DNA]</scope>
    <source>
        <strain evidence="5">ATCC 49066 / DSM 5427 / NCIMB 11756 / RHM5</strain>
    </source>
</reference>
<dbReference type="InterPro" id="IPR007110">
    <property type="entry name" value="Ig-like_dom"/>
</dbReference>
<evidence type="ECO:0000259" key="2">
    <source>
        <dbReference type="PROSITE" id="PS50835"/>
    </source>
</evidence>
<dbReference type="Pfam" id="PF23197">
    <property type="entry name" value="IG_AIR9"/>
    <property type="match status" value="9"/>
</dbReference>
<evidence type="ECO:0000256" key="1">
    <source>
        <dbReference type="ARBA" id="ARBA00022737"/>
    </source>
</evidence>
<dbReference type="Pfam" id="PF00395">
    <property type="entry name" value="SLH"/>
    <property type="match status" value="3"/>
</dbReference>
<dbReference type="RefSeq" id="WP_013655693.1">
    <property type="nucleotide sequence ID" value="NC_015275.1"/>
</dbReference>
<feature type="domain" description="SLH" evidence="3">
    <location>
        <begin position="1733"/>
        <end position="1792"/>
    </location>
</feature>
<evidence type="ECO:0000313" key="4">
    <source>
        <dbReference type="EMBL" id="ADZ82392.1"/>
    </source>
</evidence>
<dbReference type="PROSITE" id="PS50835">
    <property type="entry name" value="IG_LIKE"/>
    <property type="match status" value="1"/>
</dbReference>
<dbReference type="PANTHER" id="PTHR31149">
    <property type="entry name" value="EXPRESSED PROTEIN"/>
    <property type="match status" value="1"/>
</dbReference>
<protein>
    <submittedName>
        <fullName evidence="4">S-layer domain-containing protein</fullName>
    </submittedName>
</protein>
<gene>
    <name evidence="4" type="ordered locus">Clole_0658</name>
</gene>
<dbReference type="PANTHER" id="PTHR31149:SF11">
    <property type="entry name" value="187-KDA MICROTUBULE-ASSOCIATED PROTEIN AIR9"/>
    <property type="match status" value="1"/>
</dbReference>
<dbReference type="InterPro" id="IPR056284">
    <property type="entry name" value="AIR9-like_A9"/>
</dbReference>
<name>F2JN50_CELLD</name>
<sequence length="1792" mass="189254">MESRIIRLIISVILIGSMLITNPTNIFAADIFEDFEGWGFIDADPALSGGAYTYNNWKFIAKLDGVAANDGAIETWTGPAALSITTGYGDVDELHILNSNGDEFNFGGFNFTGSSVRSMFVTGWRDGIQVTEKQFINYTDATADEYFDMRSKDSEFKNVDEIRICGADLGGGNLDIISGYLESLTYDVTPVDEVPPIILGLTMTSDNANVTTVAKVGDQITLSITANENIQSPTVTIAGNTATVSDAGDSDAKTWKATYIMQESDTEGTIPFTLDFMDIANNAAMQVTAVTSGSPVIFDMTPPAAPTAVTVTPVGGTVIANSLNQSNTNMTATATITADDATGGKAELYLDAILIASDSSIVSGDTQVTFDLGTSTNAELQVAVALGGTISVKLYDVAGNSSTSSVGNPTLNVDYIFDLPAPPTATVHPITGTLQIGETLTGHYTYSDVNGDLEGASTYKWYSSDNMAGLNKTVIAGATTKTYVLTSTDIGKYISFEVTPVAATGIAQGIAVESARTGPVVLAEAVPTATVKAITGILQVGETLTGNYIYSDVNGDLEGASTYKWYRADNSAGFNKTEIAGANAKTYVLTSSDEGKYIGFEVTPVALTGIEQGTAVLSTWAGIIVPAEAPPTVTVQAITGTLQVGETLTGNYTYSDVNGDLEGTSTYKWYRADNVAGLNKTAIEGATSFTYVLVSADLGKYISFEVTPVAATGIAQGTAALSSWTGAIVAAEVAPTAIVQLITGTLQVGATLTGHYTYSDVNGDLEGTSTYKWYRSDDTAGLNKTVIAGATTKTYVLTSGDIGKYISFEVTPVAVTGTLQGIAVESGITGPVVLAEAVPKATVQPITGTLQVGRMLTGHYTYSDVNGDSEGTSIFKWYRADNSSGLNKTEIAGANAKTYVLTSSDEGKYIGFEVTPVALTGITQGTAVLSEWAGAIVPAEAAPTATVQAITGTLQVGETLTGNYTYSDVNGDLEGTSTYKWYRADNVAGLNKTAIEGATSFTYVLVSADLGKYISFEVTPVAATGIAQGTAALSSWTGAIVAAEVAPTAIVQPITGTLQVGESLTGNYTYSDVNGDLEGASTYKWYRADNMAGLNKTVIAGATTKTYVLTSGDIGKYISFEVTPVAVTGTLQGIAVESGITGPVVLAEAVPKATVQPITGTLQVGRMLTGHYTYSDVNGDSEGTSIFKWYRADNSSGLNKTEIAGANTKTYVLTSLDEGKYISFEVTPVAATGITQGIAVESGRIGPVAVVLAEAAPTATVQPITGILKVGETLTGHYTYSDVNGDLEGNSIYKWYRADDMEGRNKTVIVGARTTTYVLTSADEGKYICFEVTPVAATGIAQGIAIESVRTGVVGKKAGQSGGGGGSSYSPNPVITPTIDILINNDKVNYATSEIKMENGRKKTTIQLDDEKLTAKLNTENVGSTIIIPVYNNSDIVIGQLNGQTVKNMQDKDATLEIKTENVTYTIPAAAINIGSISERIGSQVQLKDIKVNISISNSSKETITKVETSAKMNNFQLVVHPTDFEITCTNGSKTLEVSRFNHYVERTVLLPKGVEQNQITTGVVLNKDGTFTHVPTVVKFVDGRYYAKINSLTNSTYTVIWNPVTFKDVEKHWAKDYVNDVGSRLIDDGVGNGNFAPNRDITRAEFASMVVKALGLKGTNFPEKFGDVNKGDSYYYSIYTAYEYGILTGYSNGNFGPQDLITREQAMTMLAKAMEIVDLNVTVSDADVSNQLKLFKDSDSISLYARQTATICVKNDIFAGDNTGKLTPKDNLTRAESATIIIKLLKKAELI</sequence>
<dbReference type="Proteomes" id="UP000008467">
    <property type="component" value="Chromosome"/>
</dbReference>
<feature type="domain" description="SLH" evidence="3">
    <location>
        <begin position="1602"/>
        <end position="1665"/>
    </location>
</feature>
<dbReference type="InterPro" id="IPR001119">
    <property type="entry name" value="SLH_dom"/>
</dbReference>
<proteinExistence type="predicted"/>
<feature type="domain" description="Ig-like" evidence="2">
    <location>
        <begin position="1257"/>
        <end position="1329"/>
    </location>
</feature>
<dbReference type="PROSITE" id="PS51272">
    <property type="entry name" value="SLH"/>
    <property type="match status" value="3"/>
</dbReference>
<keyword evidence="1" id="KW-0677">Repeat</keyword>
<accession>F2JN50</accession>
<evidence type="ECO:0000259" key="3">
    <source>
        <dbReference type="PROSITE" id="PS51272"/>
    </source>
</evidence>
<dbReference type="eggNOG" id="COG4733">
    <property type="taxonomic scope" value="Bacteria"/>
</dbReference>
<dbReference type="Gene3D" id="2.60.40.2700">
    <property type="match status" value="9"/>
</dbReference>
<feature type="domain" description="SLH" evidence="3">
    <location>
        <begin position="1666"/>
        <end position="1725"/>
    </location>
</feature>
<dbReference type="KEGG" id="cle:Clole_0658"/>
<keyword evidence="5" id="KW-1185">Reference proteome</keyword>
<dbReference type="EMBL" id="CP002582">
    <property type="protein sequence ID" value="ADZ82392.1"/>
    <property type="molecule type" value="Genomic_DNA"/>
</dbReference>